<reference evidence="1 2" key="1">
    <citation type="journal article" date="2012" name="Nucleic Acids Res.">
        <title>Sequencing of the smallest Apicomplexan genome from the human pathogen Babesia microti.</title>
        <authorList>
            <person name="Cornillot E."/>
            <person name="Hadj-Kaddour K."/>
            <person name="Dassouli A."/>
            <person name="Noel B."/>
            <person name="Ranwez V."/>
            <person name="Vacherie B."/>
            <person name="Augagneur Y."/>
            <person name="Bres V."/>
            <person name="Duclos A."/>
            <person name="Randazzo S."/>
            <person name="Carcy B."/>
            <person name="Debierre-Grockiego F."/>
            <person name="Delbecq S."/>
            <person name="Moubri-Menage K."/>
            <person name="Shams-Eldin H."/>
            <person name="Usmani-Brown S."/>
            <person name="Bringaud F."/>
            <person name="Wincker P."/>
            <person name="Vivares C.P."/>
            <person name="Schwarz R.T."/>
            <person name="Schetters T.P."/>
            <person name="Krause P.J."/>
            <person name="Gorenflot A."/>
            <person name="Berry V."/>
            <person name="Barbe V."/>
            <person name="Ben Mamoun C."/>
        </authorList>
    </citation>
    <scope>NUCLEOTIDE SEQUENCE [LARGE SCALE GENOMIC DNA]</scope>
    <source>
        <strain evidence="1 2">RI</strain>
    </source>
</reference>
<dbReference type="KEGG" id="bmic:BMR1_03g01500"/>
<reference evidence="1 2" key="2">
    <citation type="journal article" date="2013" name="PLoS ONE">
        <title>Whole genome mapping and re-organization of the nuclear and mitochondrial genomes of Babesia microti isolates.</title>
        <authorList>
            <person name="Cornillot E."/>
            <person name="Dassouli A."/>
            <person name="Garg A."/>
            <person name="Pachikara N."/>
            <person name="Randazzo S."/>
            <person name="Depoix D."/>
            <person name="Carcy B."/>
            <person name="Delbecq S."/>
            <person name="Frutos R."/>
            <person name="Silva J.C."/>
            <person name="Sutton R."/>
            <person name="Krause P.J."/>
            <person name="Mamoun C.B."/>
        </authorList>
    </citation>
    <scope>NUCLEOTIDE SEQUENCE [LARGE SCALE GENOMIC DNA]</scope>
    <source>
        <strain evidence="1 2">RI</strain>
    </source>
</reference>
<evidence type="ECO:0000313" key="2">
    <source>
        <dbReference type="Proteomes" id="UP000002899"/>
    </source>
</evidence>
<dbReference type="Proteomes" id="UP000002899">
    <property type="component" value="Chromosome III"/>
</dbReference>
<protein>
    <submittedName>
        <fullName evidence="1">Uncharacterized protein</fullName>
    </submittedName>
</protein>
<organism evidence="1 2">
    <name type="scientific">Babesia microti (strain RI)</name>
    <dbReference type="NCBI Taxonomy" id="1133968"/>
    <lineage>
        <taxon>Eukaryota</taxon>
        <taxon>Sar</taxon>
        <taxon>Alveolata</taxon>
        <taxon>Apicomplexa</taxon>
        <taxon>Aconoidasida</taxon>
        <taxon>Piroplasmida</taxon>
        <taxon>Babesiidae</taxon>
        <taxon>Babesia</taxon>
    </lineage>
</organism>
<evidence type="ECO:0000313" key="1">
    <source>
        <dbReference type="EMBL" id="SJK86352.1"/>
    </source>
</evidence>
<keyword evidence="2" id="KW-1185">Reference proteome</keyword>
<dbReference type="AlphaFoldDB" id="A0A1R4ABG1"/>
<name>A0A1R4ABG1_BABMR</name>
<proteinExistence type="predicted"/>
<dbReference type="OrthoDB" id="416729at2759"/>
<dbReference type="RefSeq" id="XP_021338519.1">
    <property type="nucleotide sequence ID" value="XM_021481940.1"/>
</dbReference>
<dbReference type="GeneID" id="24424935"/>
<reference evidence="1 2" key="3">
    <citation type="journal article" date="2016" name="Sci. Rep.">
        <title>Genome-wide diversity and gene expression profiling of Babesia microti isolates identify polymorphic genes that mediate host-pathogen interactions.</title>
        <authorList>
            <person name="Silva J.C."/>
            <person name="Cornillot E."/>
            <person name="McCracken C."/>
            <person name="Usmani-Brown S."/>
            <person name="Dwivedi A."/>
            <person name="Ifeonu O.O."/>
            <person name="Crabtree J."/>
            <person name="Gotia H.T."/>
            <person name="Virji A.Z."/>
            <person name="Reynes C."/>
            <person name="Colinge J."/>
            <person name="Kumar V."/>
            <person name="Lawres L."/>
            <person name="Pazzi J.E."/>
            <person name="Pablo J.V."/>
            <person name="Hung C."/>
            <person name="Brancato J."/>
            <person name="Kumari P."/>
            <person name="Orvis J."/>
            <person name="Tretina K."/>
            <person name="Chibucos M."/>
            <person name="Ott S."/>
            <person name="Sadzewicz L."/>
            <person name="Sengamalay N."/>
            <person name="Shetty A.C."/>
            <person name="Su Q."/>
            <person name="Tallon L."/>
            <person name="Fraser C.M."/>
            <person name="Frutos R."/>
            <person name="Molina D.M."/>
            <person name="Krause P.J."/>
            <person name="Ben Mamoun C."/>
        </authorList>
    </citation>
    <scope>NUCLEOTIDE SEQUENCE [LARGE SCALE GENOMIC DNA]</scope>
    <source>
        <strain evidence="1 2">RI</strain>
    </source>
</reference>
<accession>A0A1R4ABG1</accession>
<dbReference type="EMBL" id="LN871598">
    <property type="protein sequence ID" value="SJK86352.1"/>
    <property type="molecule type" value="Genomic_DNA"/>
</dbReference>
<dbReference type="VEuPathDB" id="PiroplasmaDB:BMR1_03g01500"/>
<sequence>MFNVKLDYNKSQTNMNCMESRVQQYKEYLRNDNGKLVSRIKRPIILDNVSPNEIYITRRTPLCVYYKRAITLLRQQLVCYLCQMDAANCEKIGVCHNEELYELMQDRNCNLKGLLRGDASWGTRGIRIHAAGACIKSAFYLLQDILQHYYQQLQSQQEISLSQKSKKKSERFVQAPTLCDGDFGSTEKNISNFLNIKITSNSLICTDDLYINTDSVNDVSNTSNGMNDIDATIEHVENNRYISTVTIEMCINM</sequence>